<dbReference type="EMBL" id="PHIG01000025">
    <property type="protein sequence ID" value="PJK30609.1"/>
    <property type="molecule type" value="Genomic_DNA"/>
</dbReference>
<dbReference type="PANTHER" id="PTHR48078:SF6">
    <property type="entry name" value="L-THREONINE DEHYDRATASE CATABOLIC TDCB"/>
    <property type="match status" value="1"/>
</dbReference>
<dbReference type="GO" id="GO:0030170">
    <property type="term" value="F:pyridoxal phosphate binding"/>
    <property type="evidence" value="ECO:0007669"/>
    <property type="project" value="InterPro"/>
</dbReference>
<evidence type="ECO:0000256" key="3">
    <source>
        <dbReference type="ARBA" id="ARBA00022898"/>
    </source>
</evidence>
<keyword evidence="3" id="KW-0663">Pyridoxal phosphate</keyword>
<proteinExistence type="inferred from homology"/>
<dbReference type="Pfam" id="PF00291">
    <property type="entry name" value="PALP"/>
    <property type="match status" value="1"/>
</dbReference>
<dbReference type="InterPro" id="IPR001926">
    <property type="entry name" value="TrpB-like_PALP"/>
</dbReference>
<evidence type="ECO:0000313" key="7">
    <source>
        <dbReference type="Proteomes" id="UP000229498"/>
    </source>
</evidence>
<protein>
    <submittedName>
        <fullName evidence="6">Pyridoxal-5'-phosphate-dependent protein</fullName>
    </submittedName>
</protein>
<dbReference type="InterPro" id="IPR036052">
    <property type="entry name" value="TrpB-like_PALP_sf"/>
</dbReference>
<comment type="similarity">
    <text evidence="2">Belongs to the serine/threonine dehydratase family.</text>
</comment>
<dbReference type="GO" id="GO:0006565">
    <property type="term" value="P:L-serine catabolic process"/>
    <property type="evidence" value="ECO:0007669"/>
    <property type="project" value="TreeGrafter"/>
</dbReference>
<dbReference type="InterPro" id="IPR050147">
    <property type="entry name" value="Ser/Thr_Dehydratase"/>
</dbReference>
<dbReference type="Gene3D" id="3.40.50.1100">
    <property type="match status" value="2"/>
</dbReference>
<organism evidence="6 7">
    <name type="scientific">Minwuia thermotolerans</name>
    <dbReference type="NCBI Taxonomy" id="2056226"/>
    <lineage>
        <taxon>Bacteria</taxon>
        <taxon>Pseudomonadati</taxon>
        <taxon>Pseudomonadota</taxon>
        <taxon>Alphaproteobacteria</taxon>
        <taxon>Minwuiales</taxon>
        <taxon>Minwuiaceae</taxon>
        <taxon>Minwuia</taxon>
    </lineage>
</organism>
<accession>A0A2M9G4G1</accession>
<dbReference type="SUPFAM" id="SSF53686">
    <property type="entry name" value="Tryptophan synthase beta subunit-like PLP-dependent enzymes"/>
    <property type="match status" value="1"/>
</dbReference>
<sequence length="330" mass="34517">MTVSVDDIRAAAARLRGRAIRPPLLESARLNDRLGGRLLVKPECLQRTGSFKFRGAYNTLSAMDPAVRARGVIAYSSGNHAQGVALSAKLFGAPATIIMPHDAPELKKRNTAEYGAEVVLYDRYSENREALGERLMADRGLTLVKPYDQESVIAGQGTVGLEIAEQCAEAGVTPDFALCPAGGGGLIGGVSLALKDAFPQIAVHPAEPADFDDWGRSLAGGVRVAVDPSARSICDAILTPTPGEITFEIGRRTLSAGVGVSDEEALAAMRDAFLELKIVAEPGGVVALAALLSGRVELSGRTAVVVVSGGNVDPALFRRALDMTEMPSAA</sequence>
<dbReference type="InterPro" id="IPR000634">
    <property type="entry name" value="Ser/Thr_deHydtase_PyrdxlP-BS"/>
</dbReference>
<gene>
    <name evidence="6" type="ORF">CVT23_06605</name>
</gene>
<comment type="caution">
    <text evidence="6">The sequence shown here is derived from an EMBL/GenBank/DDBJ whole genome shotgun (WGS) entry which is preliminary data.</text>
</comment>
<dbReference type="GO" id="GO:0006567">
    <property type="term" value="P:L-threonine catabolic process"/>
    <property type="evidence" value="ECO:0007669"/>
    <property type="project" value="TreeGrafter"/>
</dbReference>
<keyword evidence="4" id="KW-0456">Lyase</keyword>
<evidence type="ECO:0000256" key="4">
    <source>
        <dbReference type="ARBA" id="ARBA00023239"/>
    </source>
</evidence>
<dbReference type="Proteomes" id="UP000229498">
    <property type="component" value="Unassembled WGS sequence"/>
</dbReference>
<dbReference type="PROSITE" id="PS00165">
    <property type="entry name" value="DEHYDRATASE_SER_THR"/>
    <property type="match status" value="1"/>
</dbReference>
<reference evidence="6 7" key="1">
    <citation type="submission" date="2017-11" db="EMBL/GenBank/DDBJ databases">
        <title>Draft genome sequence of Rhizobiales bacterium SY3-13.</title>
        <authorList>
            <person name="Sun C."/>
        </authorList>
    </citation>
    <scope>NUCLEOTIDE SEQUENCE [LARGE SCALE GENOMIC DNA]</scope>
    <source>
        <strain evidence="6 7">SY3-13</strain>
    </source>
</reference>
<evidence type="ECO:0000313" key="6">
    <source>
        <dbReference type="EMBL" id="PJK30609.1"/>
    </source>
</evidence>
<dbReference type="PANTHER" id="PTHR48078">
    <property type="entry name" value="THREONINE DEHYDRATASE, MITOCHONDRIAL-RELATED"/>
    <property type="match status" value="1"/>
</dbReference>
<name>A0A2M9G4G1_9PROT</name>
<feature type="domain" description="Tryptophan synthase beta chain-like PALP" evidence="5">
    <location>
        <begin position="22"/>
        <end position="309"/>
    </location>
</feature>
<dbReference type="CDD" id="cd01562">
    <property type="entry name" value="Thr-dehyd"/>
    <property type="match status" value="1"/>
</dbReference>
<dbReference type="GO" id="GO:0003941">
    <property type="term" value="F:L-serine ammonia-lyase activity"/>
    <property type="evidence" value="ECO:0007669"/>
    <property type="project" value="TreeGrafter"/>
</dbReference>
<evidence type="ECO:0000256" key="1">
    <source>
        <dbReference type="ARBA" id="ARBA00001933"/>
    </source>
</evidence>
<dbReference type="FunFam" id="3.40.50.1100:FF:000005">
    <property type="entry name" value="Threonine dehydratase catabolic"/>
    <property type="match status" value="1"/>
</dbReference>
<dbReference type="RefSeq" id="WP_109792709.1">
    <property type="nucleotide sequence ID" value="NZ_PHIG01000025.1"/>
</dbReference>
<comment type="cofactor">
    <cofactor evidence="1">
        <name>pyridoxal 5'-phosphate</name>
        <dbReference type="ChEBI" id="CHEBI:597326"/>
    </cofactor>
</comment>
<keyword evidence="7" id="KW-1185">Reference proteome</keyword>
<dbReference type="OrthoDB" id="9811476at2"/>
<evidence type="ECO:0000259" key="5">
    <source>
        <dbReference type="Pfam" id="PF00291"/>
    </source>
</evidence>
<dbReference type="GO" id="GO:0009097">
    <property type="term" value="P:isoleucine biosynthetic process"/>
    <property type="evidence" value="ECO:0007669"/>
    <property type="project" value="TreeGrafter"/>
</dbReference>
<dbReference type="GO" id="GO:0004794">
    <property type="term" value="F:threonine deaminase activity"/>
    <property type="evidence" value="ECO:0007669"/>
    <property type="project" value="TreeGrafter"/>
</dbReference>
<evidence type="ECO:0000256" key="2">
    <source>
        <dbReference type="ARBA" id="ARBA00010869"/>
    </source>
</evidence>
<dbReference type="AlphaFoldDB" id="A0A2M9G4G1"/>